<keyword evidence="6" id="KW-1185">Reference proteome</keyword>
<evidence type="ECO:0000256" key="1">
    <source>
        <dbReference type="ARBA" id="ARBA00022729"/>
    </source>
</evidence>
<dbReference type="InterPro" id="IPR038408">
    <property type="entry name" value="GNK2_sf"/>
</dbReference>
<evidence type="ECO:0000256" key="2">
    <source>
        <dbReference type="ARBA" id="ARBA00022737"/>
    </source>
</evidence>
<reference evidence="5 6" key="1">
    <citation type="submission" date="2024-04" db="EMBL/GenBank/DDBJ databases">
        <authorList>
            <person name="Fracassetti M."/>
        </authorList>
    </citation>
    <scope>NUCLEOTIDE SEQUENCE [LARGE SCALE GENOMIC DNA]</scope>
</reference>
<keyword evidence="1 3" id="KW-0732">Signal</keyword>
<proteinExistence type="predicted"/>
<feature type="domain" description="Gnk2-homologous" evidence="4">
    <location>
        <begin position="27"/>
        <end position="132"/>
    </location>
</feature>
<evidence type="ECO:0000256" key="3">
    <source>
        <dbReference type="SAM" id="SignalP"/>
    </source>
</evidence>
<dbReference type="Gene3D" id="3.30.430.20">
    <property type="entry name" value="Gnk2 domain, C-X8-C-X2-C motif"/>
    <property type="match status" value="1"/>
</dbReference>
<feature type="chain" id="PRO_5043931860" description="Gnk2-homologous domain-containing protein" evidence="3">
    <location>
        <begin position="29"/>
        <end position="134"/>
    </location>
</feature>
<dbReference type="InterPro" id="IPR002902">
    <property type="entry name" value="GNK2"/>
</dbReference>
<protein>
    <recommendedName>
        <fullName evidence="4">Gnk2-homologous domain-containing protein</fullName>
    </recommendedName>
</protein>
<dbReference type="PROSITE" id="PS51473">
    <property type="entry name" value="GNK2"/>
    <property type="match status" value="1"/>
</dbReference>
<dbReference type="EMBL" id="OZ034822">
    <property type="protein sequence ID" value="CAL1413836.1"/>
    <property type="molecule type" value="Genomic_DNA"/>
</dbReference>
<evidence type="ECO:0000259" key="4">
    <source>
        <dbReference type="PROSITE" id="PS51473"/>
    </source>
</evidence>
<organism evidence="5 6">
    <name type="scientific">Linum trigynum</name>
    <dbReference type="NCBI Taxonomy" id="586398"/>
    <lineage>
        <taxon>Eukaryota</taxon>
        <taxon>Viridiplantae</taxon>
        <taxon>Streptophyta</taxon>
        <taxon>Embryophyta</taxon>
        <taxon>Tracheophyta</taxon>
        <taxon>Spermatophyta</taxon>
        <taxon>Magnoliopsida</taxon>
        <taxon>eudicotyledons</taxon>
        <taxon>Gunneridae</taxon>
        <taxon>Pentapetalae</taxon>
        <taxon>rosids</taxon>
        <taxon>fabids</taxon>
        <taxon>Malpighiales</taxon>
        <taxon>Linaceae</taxon>
        <taxon>Linum</taxon>
    </lineage>
</organism>
<name>A0AAV2GTN5_9ROSI</name>
<dbReference type="Pfam" id="PF01657">
    <property type="entry name" value="Stress-antifung"/>
    <property type="match status" value="1"/>
</dbReference>
<gene>
    <name evidence="5" type="ORF">LTRI10_LOCUS53037</name>
</gene>
<accession>A0AAV2GTN5</accession>
<keyword evidence="2" id="KW-0677">Repeat</keyword>
<dbReference type="AlphaFoldDB" id="A0AAV2GTN5"/>
<feature type="signal peptide" evidence="3">
    <location>
        <begin position="1"/>
        <end position="28"/>
    </location>
</feature>
<evidence type="ECO:0000313" key="5">
    <source>
        <dbReference type="EMBL" id="CAL1413836.1"/>
    </source>
</evidence>
<sequence>MGCSHLRQLFLASTMAAVMMIFVGTAAAAVGYTICGGVDPRSDKYTYNVEMLLSRLSAATPTSQGMLYRAWYPQYKHGYPTGTASCYKYNAEACATCLEDAQSKLEQYCTSTNTTGAYYGTNCNMEYWPIHDSI</sequence>
<dbReference type="Proteomes" id="UP001497516">
    <property type="component" value="Chromosome 9"/>
</dbReference>
<evidence type="ECO:0000313" key="6">
    <source>
        <dbReference type="Proteomes" id="UP001497516"/>
    </source>
</evidence>